<dbReference type="Proteomes" id="UP000189627">
    <property type="component" value="Plasmid pENH92"/>
</dbReference>
<organism evidence="2 3">
    <name type="scientific">Cupriavidus necator</name>
    <name type="common">Alcaligenes eutrophus</name>
    <name type="synonym">Ralstonia eutropha</name>
    <dbReference type="NCBI Taxonomy" id="106590"/>
    <lineage>
        <taxon>Bacteria</taxon>
        <taxon>Pseudomonadati</taxon>
        <taxon>Pseudomonadota</taxon>
        <taxon>Betaproteobacteria</taxon>
        <taxon>Burkholderiales</taxon>
        <taxon>Burkholderiaceae</taxon>
        <taxon>Cupriavidus</taxon>
    </lineage>
</organism>
<keyword evidence="2" id="KW-0614">Plasmid</keyword>
<name>A0A1U9V4Y4_CUPNE</name>
<dbReference type="OrthoDB" id="8962894at2"/>
<proteinExistence type="predicted"/>
<evidence type="ECO:0000313" key="2">
    <source>
        <dbReference type="EMBL" id="AQV99445.1"/>
    </source>
</evidence>
<feature type="region of interest" description="Disordered" evidence="1">
    <location>
        <begin position="129"/>
        <end position="185"/>
    </location>
</feature>
<gene>
    <name evidence="2" type="ORF">BJN34_36845</name>
</gene>
<dbReference type="AlphaFoldDB" id="A0A1U9V4Y4"/>
<feature type="region of interest" description="Disordered" evidence="1">
    <location>
        <begin position="1"/>
        <end position="28"/>
    </location>
</feature>
<feature type="compositionally biased region" description="Basic and acidic residues" evidence="1">
    <location>
        <begin position="149"/>
        <end position="165"/>
    </location>
</feature>
<protein>
    <submittedName>
        <fullName evidence="2">Uncharacterized protein</fullName>
    </submittedName>
</protein>
<dbReference type="RefSeq" id="WP_078201829.1">
    <property type="nucleotide sequence ID" value="NZ_CP017759.1"/>
</dbReference>
<reference evidence="3" key="1">
    <citation type="submission" date="2017-02" db="EMBL/GenBank/DDBJ databases">
        <title>Complete genome sequence of Cupriavidus necator strain NH9, a 3-chlorobenzoate degrader.</title>
        <authorList>
            <person name="Moriuchi R."/>
            <person name="Dohra H."/>
            <person name="Ogawa N."/>
        </authorList>
    </citation>
    <scope>NUCLEOTIDE SEQUENCE [LARGE SCALE GENOMIC DNA]</scope>
    <source>
        <strain evidence="3">NH9</strain>
        <plasmid evidence="3">penh92</plasmid>
    </source>
</reference>
<evidence type="ECO:0000256" key="1">
    <source>
        <dbReference type="SAM" id="MobiDB-lite"/>
    </source>
</evidence>
<dbReference type="EMBL" id="CP017759">
    <property type="protein sequence ID" value="AQV99445.1"/>
    <property type="molecule type" value="Genomic_DNA"/>
</dbReference>
<sequence>MSSSQPPAVREVSLGTRPRSEREFIPPGDPQYAEIAMLDAFTFKRYLDRTFWYPRREVLRFEVRAMPSPTGSIYEVVALVEPGEGEAWFSEAAVPARWDYVAISETSHGLSKMQTAKLKAEGKLPADYEPFGDEGPVLDHSNLENPEEGDLRRWDVVNRVREASRQRRATGQAAAGVLSPGGNSQ</sequence>
<accession>A0A1U9V4Y4</accession>
<geneLocation type="plasmid" evidence="3">
    <name>penh92</name>
</geneLocation>
<dbReference type="KEGG" id="cuh:BJN34_36845"/>
<evidence type="ECO:0000313" key="3">
    <source>
        <dbReference type="Proteomes" id="UP000189627"/>
    </source>
</evidence>